<evidence type="ECO:0000313" key="2">
    <source>
        <dbReference type="Proteomes" id="UP000198211"/>
    </source>
</evidence>
<name>A0A225UFV7_9STRA</name>
<comment type="caution">
    <text evidence="1">The sequence shown here is derived from an EMBL/GenBank/DDBJ whole genome shotgun (WGS) entry which is preliminary data.</text>
</comment>
<evidence type="ECO:0000313" key="1">
    <source>
        <dbReference type="EMBL" id="OWY91898.1"/>
    </source>
</evidence>
<dbReference type="STRING" id="4795.A0A225UFV7"/>
<dbReference type="AlphaFoldDB" id="A0A225UFV7"/>
<organism evidence="1 2">
    <name type="scientific">Phytophthora megakarya</name>
    <dbReference type="NCBI Taxonomy" id="4795"/>
    <lineage>
        <taxon>Eukaryota</taxon>
        <taxon>Sar</taxon>
        <taxon>Stramenopiles</taxon>
        <taxon>Oomycota</taxon>
        <taxon>Peronosporomycetes</taxon>
        <taxon>Peronosporales</taxon>
        <taxon>Peronosporaceae</taxon>
        <taxon>Phytophthora</taxon>
    </lineage>
</organism>
<keyword evidence="1" id="KW-0347">Helicase</keyword>
<keyword evidence="1" id="KW-0547">Nucleotide-binding</keyword>
<accession>A0A225UFV7</accession>
<keyword evidence="1" id="KW-0067">ATP-binding</keyword>
<reference evidence="2" key="1">
    <citation type="submission" date="2017-03" db="EMBL/GenBank/DDBJ databases">
        <title>Phytopthora megakarya and P. palmivora, two closely related causual agents of cacao black pod achieved similar genome size and gene model numbers by different mechanisms.</title>
        <authorList>
            <person name="Ali S."/>
            <person name="Shao J."/>
            <person name="Larry D.J."/>
            <person name="Kronmiller B."/>
            <person name="Shen D."/>
            <person name="Strem M.D."/>
            <person name="Melnick R.L."/>
            <person name="Guiltinan M.J."/>
            <person name="Tyler B.M."/>
            <person name="Meinhardt L.W."/>
            <person name="Bailey B.A."/>
        </authorList>
    </citation>
    <scope>NUCLEOTIDE SEQUENCE [LARGE SCALE GENOMIC DNA]</scope>
    <source>
        <strain evidence="2">zdho120</strain>
    </source>
</reference>
<gene>
    <name evidence="1" type="ORF">PHMEG_00039320</name>
</gene>
<dbReference type="EMBL" id="NBNE01019233">
    <property type="protein sequence ID" value="OWY91898.1"/>
    <property type="molecule type" value="Genomic_DNA"/>
</dbReference>
<dbReference type="PANTHER" id="PTHR45786">
    <property type="entry name" value="DNA BINDING PROTEIN-LIKE"/>
    <property type="match status" value="1"/>
</dbReference>
<dbReference type="PANTHER" id="PTHR45786:SF74">
    <property type="entry name" value="ATP-DEPENDENT DNA HELICASE"/>
    <property type="match status" value="1"/>
</dbReference>
<sequence length="181" mass="20115">MTFACPHCHALKWKGENKSSCCLDGRVLLAPPNDPPAFVKKFAETPALLRQIRAYNNALGLASMGATVCDNVAIDTVYASGRQCVYTFRVQGTICHRIGTLLPEDGAEPSFAQVYVYDGDMEHQVDRRMKIIDGLDRTTLKALQMMLVANNPYVRRFLTAGEMAREGVNLRLVIHEDPITD</sequence>
<proteinExistence type="predicted"/>
<dbReference type="OrthoDB" id="108332at2759"/>
<dbReference type="GO" id="GO:0004386">
    <property type="term" value="F:helicase activity"/>
    <property type="evidence" value="ECO:0007669"/>
    <property type="project" value="UniProtKB-KW"/>
</dbReference>
<dbReference type="Proteomes" id="UP000198211">
    <property type="component" value="Unassembled WGS sequence"/>
</dbReference>
<protein>
    <submittedName>
        <fullName evidence="1">Helitron helicase</fullName>
    </submittedName>
</protein>
<keyword evidence="1" id="KW-0378">Hydrolase</keyword>
<keyword evidence="2" id="KW-1185">Reference proteome</keyword>